<accession>A0A381NZ34</accession>
<sequence>MKETVESSRAPAPIGPYSQAIADAGLLFMSGQVGRKHDITALEDGIAEQTRQAIHNLQAVLAERDLSLADVVKTTVFLVDMEDFGAMNTVYIEMFGEDTAPARSTIEVSRLPLDALVEIDAIAVLRQ</sequence>
<dbReference type="InterPro" id="IPR019897">
    <property type="entry name" value="RidA_CS"/>
</dbReference>
<dbReference type="FunFam" id="3.30.1330.40:FF:000001">
    <property type="entry name" value="L-PSP family endoribonuclease"/>
    <property type="match status" value="1"/>
</dbReference>
<dbReference type="NCBIfam" id="TIGR00004">
    <property type="entry name" value="Rid family detoxifying hydrolase"/>
    <property type="match status" value="1"/>
</dbReference>
<dbReference type="PANTHER" id="PTHR11803:SF58">
    <property type="entry name" value="PROTEIN HMF1-RELATED"/>
    <property type="match status" value="1"/>
</dbReference>
<evidence type="ECO:0000256" key="1">
    <source>
        <dbReference type="ARBA" id="ARBA00010552"/>
    </source>
</evidence>
<dbReference type="PANTHER" id="PTHR11803">
    <property type="entry name" value="2-IMINOBUTANOATE/2-IMINOPROPANOATE DEAMINASE RIDA"/>
    <property type="match status" value="1"/>
</dbReference>
<dbReference type="CDD" id="cd00448">
    <property type="entry name" value="YjgF_YER057c_UK114_family"/>
    <property type="match status" value="1"/>
</dbReference>
<reference evidence="2" key="1">
    <citation type="submission" date="2018-05" db="EMBL/GenBank/DDBJ databases">
        <authorList>
            <person name="Lanie J.A."/>
            <person name="Ng W.-L."/>
            <person name="Kazmierczak K.M."/>
            <person name="Andrzejewski T.M."/>
            <person name="Davidsen T.M."/>
            <person name="Wayne K.J."/>
            <person name="Tettelin H."/>
            <person name="Glass J.I."/>
            <person name="Rusch D."/>
            <person name="Podicherti R."/>
            <person name="Tsui H.-C.T."/>
            <person name="Winkler M.E."/>
        </authorList>
    </citation>
    <scope>NUCLEOTIDE SEQUENCE</scope>
</reference>
<dbReference type="SUPFAM" id="SSF55298">
    <property type="entry name" value="YjgF-like"/>
    <property type="match status" value="1"/>
</dbReference>
<dbReference type="AlphaFoldDB" id="A0A381NZ34"/>
<dbReference type="InterPro" id="IPR035959">
    <property type="entry name" value="RutC-like_sf"/>
</dbReference>
<proteinExistence type="inferred from homology"/>
<name>A0A381NZ34_9ZZZZ</name>
<dbReference type="Pfam" id="PF01042">
    <property type="entry name" value="Ribonuc_L-PSP"/>
    <property type="match status" value="1"/>
</dbReference>
<dbReference type="GO" id="GO:0005829">
    <property type="term" value="C:cytosol"/>
    <property type="evidence" value="ECO:0007669"/>
    <property type="project" value="TreeGrafter"/>
</dbReference>
<organism evidence="2">
    <name type="scientific">marine metagenome</name>
    <dbReference type="NCBI Taxonomy" id="408172"/>
    <lineage>
        <taxon>unclassified sequences</taxon>
        <taxon>metagenomes</taxon>
        <taxon>ecological metagenomes</taxon>
    </lineage>
</organism>
<evidence type="ECO:0000313" key="2">
    <source>
        <dbReference type="EMBL" id="SUZ59901.1"/>
    </source>
</evidence>
<dbReference type="Gene3D" id="3.30.1330.40">
    <property type="entry name" value="RutC-like"/>
    <property type="match status" value="1"/>
</dbReference>
<dbReference type="InterPro" id="IPR006056">
    <property type="entry name" value="RidA"/>
</dbReference>
<dbReference type="InterPro" id="IPR006175">
    <property type="entry name" value="YjgF/YER057c/UK114"/>
</dbReference>
<comment type="similarity">
    <text evidence="1">Belongs to the RutC family.</text>
</comment>
<dbReference type="PROSITE" id="PS01094">
    <property type="entry name" value="UPF0076"/>
    <property type="match status" value="1"/>
</dbReference>
<dbReference type="GO" id="GO:0019239">
    <property type="term" value="F:deaminase activity"/>
    <property type="evidence" value="ECO:0007669"/>
    <property type="project" value="TreeGrafter"/>
</dbReference>
<protein>
    <submittedName>
        <fullName evidence="2">Uncharacterized protein</fullName>
    </submittedName>
</protein>
<gene>
    <name evidence="2" type="ORF">METZ01_LOCUS12755</name>
</gene>
<dbReference type="EMBL" id="UINC01000707">
    <property type="protein sequence ID" value="SUZ59901.1"/>
    <property type="molecule type" value="Genomic_DNA"/>
</dbReference>